<dbReference type="GeneID" id="103374451"/>
<name>A0A9Y4TVW3_9TELE</name>
<evidence type="ECO:0000313" key="2">
    <source>
        <dbReference type="RefSeq" id="XP_008302766.1"/>
    </source>
</evidence>
<dbReference type="Proteomes" id="UP000694891">
    <property type="component" value="Unplaced"/>
</dbReference>
<dbReference type="RefSeq" id="XP_008302766.1">
    <property type="nucleotide sequence ID" value="XM_008304544.1"/>
</dbReference>
<dbReference type="AlphaFoldDB" id="A0A9Y4TVW3"/>
<sequence length="216" mass="25308">MNISSVEVTMSSVQNLRELINERLTAAAEEIFTEFEKTIVQVEEEIDRQGRLLDNIWKPRTELHTTDLPQQHVCKEEEFLTEQQLCNQERNCSLDQEDPQPLQIKEEREELCTSLDGQRLVSNQETYTFMLVQCKSKCKELFAEIYRVFEKMIVGYEEELSRQRRLLDVTWKPRITSQTAGMYTIKFLVLLELMSACIWVLNRLKPGVCLMRPGGP</sequence>
<protein>
    <submittedName>
        <fullName evidence="2">Uncharacterized protein LOC103374451 isoform X1</fullName>
    </submittedName>
</protein>
<reference evidence="2" key="1">
    <citation type="submission" date="2025-08" db="UniProtKB">
        <authorList>
            <consortium name="RefSeq"/>
        </authorList>
    </citation>
    <scope>IDENTIFICATION</scope>
</reference>
<accession>A0A9Y4TVW3</accession>
<keyword evidence="1" id="KW-1185">Reference proteome</keyword>
<evidence type="ECO:0000313" key="1">
    <source>
        <dbReference type="Proteomes" id="UP000694891"/>
    </source>
</evidence>
<proteinExistence type="predicted"/>
<gene>
    <name evidence="2" type="primary">LOC103374451</name>
</gene>
<organism evidence="1 2">
    <name type="scientific">Stegastes partitus</name>
    <name type="common">bicolor damselfish</name>
    <dbReference type="NCBI Taxonomy" id="144197"/>
    <lineage>
        <taxon>Eukaryota</taxon>
        <taxon>Metazoa</taxon>
        <taxon>Chordata</taxon>
        <taxon>Craniata</taxon>
        <taxon>Vertebrata</taxon>
        <taxon>Euteleostomi</taxon>
        <taxon>Actinopterygii</taxon>
        <taxon>Neopterygii</taxon>
        <taxon>Teleostei</taxon>
        <taxon>Neoteleostei</taxon>
        <taxon>Acanthomorphata</taxon>
        <taxon>Ovalentaria</taxon>
        <taxon>Pomacentridae</taxon>
        <taxon>Stegastes</taxon>
    </lineage>
</organism>